<keyword evidence="3" id="KW-1185">Reference proteome</keyword>
<evidence type="ECO:0000313" key="2">
    <source>
        <dbReference type="EMBL" id="ATM24699.1"/>
    </source>
</evidence>
<name>A0A291W550_9ACTN</name>
<organism evidence="2 3">
    <name type="scientific">Streptomyces alboflavus</name>
    <dbReference type="NCBI Taxonomy" id="67267"/>
    <lineage>
        <taxon>Bacteria</taxon>
        <taxon>Bacillati</taxon>
        <taxon>Actinomycetota</taxon>
        <taxon>Actinomycetes</taxon>
        <taxon>Kitasatosporales</taxon>
        <taxon>Streptomycetaceae</taxon>
        <taxon>Streptomyces</taxon>
    </lineage>
</organism>
<dbReference type="Pfam" id="PF19800">
    <property type="entry name" value="DUF6283"/>
    <property type="match status" value="1"/>
</dbReference>
<evidence type="ECO:0000313" key="3">
    <source>
        <dbReference type="Proteomes" id="UP000195880"/>
    </source>
</evidence>
<sequence length="167" mass="18017">MDRPSSLAGPGGAEYLPTARPDSEAPPALAARMCSLKPGIERDHRKRPCTKCPWLTRTDLTEFTEADMEMLQEANGRRGAEAPLNAPIVACHRDQPGTTHAWRWCAGFLAVVGEQHLGVRLALAMDALPPQAVNPPADWPDMYPDLDALLTARAAQLARSSGSGPRT</sequence>
<proteinExistence type="predicted"/>
<feature type="region of interest" description="Disordered" evidence="1">
    <location>
        <begin position="1"/>
        <end position="24"/>
    </location>
</feature>
<gene>
    <name evidence="2" type="ORF">SMD44_p10200</name>
</gene>
<dbReference type="InterPro" id="IPR046250">
    <property type="entry name" value="DUF6283"/>
</dbReference>
<reference evidence="2 3" key="1">
    <citation type="submission" date="2017-10" db="EMBL/GenBank/DDBJ databases">
        <title>Streptomyces alboflavus Genome sequencing and assembly.</title>
        <authorList>
            <person name="Wang Y."/>
            <person name="Du B."/>
            <person name="Ding Y."/>
            <person name="Liu H."/>
            <person name="Hou Q."/>
            <person name="Liu K."/>
            <person name="Wang C."/>
            <person name="Yao L."/>
        </authorList>
    </citation>
    <scope>NUCLEOTIDE SEQUENCE [LARGE SCALE GENOMIC DNA]</scope>
    <source>
        <strain evidence="2 3">MDJK44</strain>
        <plasmid evidence="3">Plasmid pmdjk44.1</plasmid>
    </source>
</reference>
<evidence type="ECO:0000256" key="1">
    <source>
        <dbReference type="SAM" id="MobiDB-lite"/>
    </source>
</evidence>
<keyword evidence="2" id="KW-0614">Plasmid</keyword>
<geneLocation type="plasmid" evidence="3">
    <name>pmdjk44.1</name>
</geneLocation>
<dbReference type="KEGG" id="salf:SMD44_p10200"/>
<dbReference type="Proteomes" id="UP000195880">
    <property type="component" value="Plasmid pMDJK44.1"/>
</dbReference>
<accession>A0A291W550</accession>
<dbReference type="EMBL" id="CP023976">
    <property type="protein sequence ID" value="ATM24699.1"/>
    <property type="molecule type" value="Genomic_DNA"/>
</dbReference>
<dbReference type="AlphaFoldDB" id="A0A291W550"/>
<protein>
    <submittedName>
        <fullName evidence="2">Uncharacterized protein</fullName>
    </submittedName>
</protein>